<dbReference type="InterPro" id="IPR011701">
    <property type="entry name" value="MFS"/>
</dbReference>
<feature type="transmembrane region" description="Helical" evidence="6">
    <location>
        <begin position="347"/>
        <end position="367"/>
    </location>
</feature>
<keyword evidence="3 6" id="KW-0812">Transmembrane</keyword>
<evidence type="ECO:0000256" key="4">
    <source>
        <dbReference type="ARBA" id="ARBA00022989"/>
    </source>
</evidence>
<dbReference type="PROSITE" id="PS50850">
    <property type="entry name" value="MFS"/>
    <property type="match status" value="1"/>
</dbReference>
<protein>
    <submittedName>
        <fullName evidence="8">Predicted arabinose efflux permease, MFS family</fullName>
    </submittedName>
</protein>
<evidence type="ECO:0000256" key="1">
    <source>
        <dbReference type="ARBA" id="ARBA00004651"/>
    </source>
</evidence>
<keyword evidence="5 6" id="KW-0472">Membrane</keyword>
<evidence type="ECO:0000313" key="8">
    <source>
        <dbReference type="EMBL" id="SKC82065.1"/>
    </source>
</evidence>
<dbReference type="Proteomes" id="UP000190341">
    <property type="component" value="Unassembled WGS sequence"/>
</dbReference>
<feature type="transmembrane region" description="Helical" evidence="6">
    <location>
        <begin position="174"/>
        <end position="193"/>
    </location>
</feature>
<feature type="transmembrane region" description="Helical" evidence="6">
    <location>
        <begin position="16"/>
        <end position="32"/>
    </location>
</feature>
<accession>A0A1T5M1T6</accession>
<dbReference type="STRING" id="428993.SAMN06296058_3598"/>
<dbReference type="InterPro" id="IPR036259">
    <property type="entry name" value="MFS_trans_sf"/>
</dbReference>
<dbReference type="AlphaFoldDB" id="A0A1T5M1T6"/>
<keyword evidence="9" id="KW-1185">Reference proteome</keyword>
<evidence type="ECO:0000256" key="6">
    <source>
        <dbReference type="SAM" id="Phobius"/>
    </source>
</evidence>
<dbReference type="RefSeq" id="WP_079726102.1">
    <property type="nucleotide sequence ID" value="NZ_BMCL01000004.1"/>
</dbReference>
<dbReference type="SUPFAM" id="SSF103473">
    <property type="entry name" value="MFS general substrate transporter"/>
    <property type="match status" value="1"/>
</dbReference>
<feature type="domain" description="Major facilitator superfamily (MFS) profile" evidence="7">
    <location>
        <begin position="18"/>
        <end position="420"/>
    </location>
</feature>
<dbReference type="Gene3D" id="1.20.1250.20">
    <property type="entry name" value="MFS general substrate transporter like domains"/>
    <property type="match status" value="2"/>
</dbReference>
<evidence type="ECO:0000313" key="9">
    <source>
        <dbReference type="Proteomes" id="UP000190341"/>
    </source>
</evidence>
<dbReference type="InterPro" id="IPR050189">
    <property type="entry name" value="MFS_Efflux_Transporters"/>
</dbReference>
<feature type="transmembrane region" description="Helical" evidence="6">
    <location>
        <begin position="224"/>
        <end position="247"/>
    </location>
</feature>
<evidence type="ECO:0000256" key="3">
    <source>
        <dbReference type="ARBA" id="ARBA00022692"/>
    </source>
</evidence>
<dbReference type="GO" id="GO:0022857">
    <property type="term" value="F:transmembrane transporter activity"/>
    <property type="evidence" value="ECO:0007669"/>
    <property type="project" value="InterPro"/>
</dbReference>
<reference evidence="8 9" key="1">
    <citation type="submission" date="2017-02" db="EMBL/GenBank/DDBJ databases">
        <authorList>
            <person name="Peterson S.W."/>
        </authorList>
    </citation>
    <scope>NUCLEOTIDE SEQUENCE [LARGE SCALE GENOMIC DNA]</scope>
    <source>
        <strain evidence="8 9">P15</strain>
    </source>
</reference>
<name>A0A1T5M1T6_9GAMM</name>
<organism evidence="8 9">
    <name type="scientific">Pseudoxanthomonas indica</name>
    <dbReference type="NCBI Taxonomy" id="428993"/>
    <lineage>
        <taxon>Bacteria</taxon>
        <taxon>Pseudomonadati</taxon>
        <taxon>Pseudomonadota</taxon>
        <taxon>Gammaproteobacteria</taxon>
        <taxon>Lysobacterales</taxon>
        <taxon>Lysobacteraceae</taxon>
        <taxon>Pseudoxanthomonas</taxon>
    </lineage>
</organism>
<dbReference type="EMBL" id="FUZV01000002">
    <property type="protein sequence ID" value="SKC82065.1"/>
    <property type="molecule type" value="Genomic_DNA"/>
</dbReference>
<keyword evidence="4 6" id="KW-1133">Transmembrane helix</keyword>
<feature type="transmembrane region" description="Helical" evidence="6">
    <location>
        <begin position="387"/>
        <end position="410"/>
    </location>
</feature>
<dbReference type="OrthoDB" id="6395875at2"/>
<evidence type="ECO:0000256" key="5">
    <source>
        <dbReference type="ARBA" id="ARBA00023136"/>
    </source>
</evidence>
<keyword evidence="2" id="KW-1003">Cell membrane</keyword>
<dbReference type="Pfam" id="PF07690">
    <property type="entry name" value="MFS_1"/>
    <property type="match status" value="1"/>
</dbReference>
<feature type="transmembrane region" description="Helical" evidence="6">
    <location>
        <begin position="52"/>
        <end position="73"/>
    </location>
</feature>
<evidence type="ECO:0000256" key="2">
    <source>
        <dbReference type="ARBA" id="ARBA00022475"/>
    </source>
</evidence>
<feature type="transmembrane region" description="Helical" evidence="6">
    <location>
        <begin position="109"/>
        <end position="130"/>
    </location>
</feature>
<proteinExistence type="predicted"/>
<sequence length="420" mass="44031">MQAPALSPLPGGRRRAWLAWATAVAFVVYYFSFQTGYSIVNASVQKDVGLSIAQVGVIAAVYTWMFAACQFLSGPLLDRLGARRVLLPAIVLVTLGIGMFASAQSFAMLLLSQLVIALGACTGFVGAGYVGGSWFGWARFSFMFGLVQFSASLFSAFNQNLLGVALEALAWRPLFARVCGMGVLLLLAAVLWLRDPAPVTSHGHAPFLAGVLQSLASVARRGHVWVAAAFGALCFGAMLALGVVWGPKLLMVRGLPADMANLGASMLWLGLAAGCFVAPWASDHWRRRKGPVLVGIALQLVALASLLYLPPQGAWLDIALCLLFGFGNAAHMLAFSTAADVVEPARIGTSAAIVNGLMFIVGGLMISRPGMRASVAADAGVATGSLAMAQFAARPLLLGIGIAWVIAALMRETYPGHGTH</sequence>
<dbReference type="PANTHER" id="PTHR43124">
    <property type="entry name" value="PURINE EFFLUX PUMP PBUE"/>
    <property type="match status" value="1"/>
</dbReference>
<dbReference type="GO" id="GO:0005886">
    <property type="term" value="C:plasma membrane"/>
    <property type="evidence" value="ECO:0007669"/>
    <property type="project" value="UniProtKB-SubCell"/>
</dbReference>
<feature type="transmembrane region" description="Helical" evidence="6">
    <location>
        <begin position="259"/>
        <end position="280"/>
    </location>
</feature>
<feature type="transmembrane region" description="Helical" evidence="6">
    <location>
        <begin position="142"/>
        <end position="162"/>
    </location>
</feature>
<feature type="transmembrane region" description="Helical" evidence="6">
    <location>
        <begin position="85"/>
        <end position="103"/>
    </location>
</feature>
<evidence type="ECO:0000259" key="7">
    <source>
        <dbReference type="PROSITE" id="PS50850"/>
    </source>
</evidence>
<feature type="transmembrane region" description="Helical" evidence="6">
    <location>
        <begin position="315"/>
        <end position="335"/>
    </location>
</feature>
<feature type="transmembrane region" description="Helical" evidence="6">
    <location>
        <begin position="292"/>
        <end position="309"/>
    </location>
</feature>
<dbReference type="InterPro" id="IPR020846">
    <property type="entry name" value="MFS_dom"/>
</dbReference>
<gene>
    <name evidence="8" type="ORF">SAMN06296058_3598</name>
</gene>
<dbReference type="PANTHER" id="PTHR43124:SF3">
    <property type="entry name" value="CHLORAMPHENICOL EFFLUX PUMP RV0191"/>
    <property type="match status" value="1"/>
</dbReference>
<comment type="subcellular location">
    <subcellularLocation>
        <location evidence="1">Cell membrane</location>
        <topology evidence="1">Multi-pass membrane protein</topology>
    </subcellularLocation>
</comment>